<reference evidence="2 4" key="2">
    <citation type="submission" date="2014-08" db="EMBL/GenBank/DDBJ databases">
        <authorList>
            <person name="Moulin Lionel"/>
        </authorList>
    </citation>
    <scope>NUCLEOTIDE SEQUENCE [LARGE SCALE GENOMIC DNA]</scope>
</reference>
<protein>
    <submittedName>
        <fullName evidence="2">Uncharacterized protein</fullName>
    </submittedName>
</protein>
<proteinExistence type="predicted"/>
<reference evidence="3" key="1">
    <citation type="submission" date="2014-08" db="EMBL/GenBank/DDBJ databases">
        <authorList>
            <person name="Moulin L."/>
        </authorList>
    </citation>
    <scope>NUCLEOTIDE SEQUENCE [LARGE SCALE GENOMIC DNA]</scope>
</reference>
<evidence type="ECO:0000313" key="4">
    <source>
        <dbReference type="Proteomes" id="UP000046122"/>
    </source>
</evidence>
<dbReference type="EMBL" id="CCMZ01000020">
    <property type="protein sequence ID" value="CDX18405.1"/>
    <property type="molecule type" value="Genomic_DNA"/>
</dbReference>
<evidence type="ECO:0000313" key="2">
    <source>
        <dbReference type="EMBL" id="CDX52648.1"/>
    </source>
</evidence>
<dbReference type="AlphaFoldDB" id="A0A090FYV7"/>
<dbReference type="EMBL" id="CCNE01000009">
    <property type="protein sequence ID" value="CDX52648.1"/>
    <property type="molecule type" value="Genomic_DNA"/>
</dbReference>
<dbReference type="Proteomes" id="UP000046122">
    <property type="component" value="Unassembled WGS sequence"/>
</dbReference>
<sequence length="76" mass="8342">MGGCLTDIGLPPIGDEVVEAQRYVARPVTENFVTNLPNCRSEGQQVDDAVRSDNTLNQQFLSWYGACLVRAASDRL</sequence>
<gene>
    <name evidence="1" type="ORF">MPL3356_270093</name>
    <name evidence="2" type="ORF">MPL3365_170014</name>
</gene>
<dbReference type="Proteomes" id="UP000045285">
    <property type="component" value="Unassembled WGS sequence"/>
</dbReference>
<evidence type="ECO:0000313" key="1">
    <source>
        <dbReference type="EMBL" id="CDX18405.1"/>
    </source>
</evidence>
<evidence type="ECO:0000313" key="3">
    <source>
        <dbReference type="Proteomes" id="UP000045285"/>
    </source>
</evidence>
<name>A0A090FYV7_MESPL</name>
<keyword evidence="3" id="KW-1185">Reference proteome</keyword>
<accession>A0A090FYV7</accession>
<organism evidence="2 4">
    <name type="scientific">Mesorhizobium plurifarium</name>
    <dbReference type="NCBI Taxonomy" id="69974"/>
    <lineage>
        <taxon>Bacteria</taxon>
        <taxon>Pseudomonadati</taxon>
        <taxon>Pseudomonadota</taxon>
        <taxon>Alphaproteobacteria</taxon>
        <taxon>Hyphomicrobiales</taxon>
        <taxon>Phyllobacteriaceae</taxon>
        <taxon>Mesorhizobium</taxon>
    </lineage>
</organism>